<evidence type="ECO:0000256" key="1">
    <source>
        <dbReference type="ARBA" id="ARBA00038184"/>
    </source>
</evidence>
<dbReference type="CDD" id="cd01820">
    <property type="entry name" value="PAF_acetylesterase_like"/>
    <property type="match status" value="1"/>
</dbReference>
<dbReference type="InterPro" id="IPR013830">
    <property type="entry name" value="SGNH_hydro"/>
</dbReference>
<dbReference type="PANTHER" id="PTHR11852:SF0">
    <property type="entry name" value="PLATELET-ACTIVATING FACTOR ACETYLHYDROLASE IB SUBUNIT BETA HOMOLOG"/>
    <property type="match status" value="1"/>
</dbReference>
<dbReference type="OrthoDB" id="505607at2759"/>
<comment type="caution">
    <text evidence="2">The sequence shown here is derived from an EMBL/GenBank/DDBJ whole genome shotgun (WGS) entry which is preliminary data.</text>
</comment>
<keyword evidence="3" id="KW-1185">Reference proteome</keyword>
<accession>A0A8J1Y6S0</accession>
<evidence type="ECO:0000313" key="3">
    <source>
        <dbReference type="Proteomes" id="UP000749559"/>
    </source>
</evidence>
<dbReference type="Proteomes" id="UP000749559">
    <property type="component" value="Unassembled WGS sequence"/>
</dbReference>
<gene>
    <name evidence="2" type="ORF">OFUS_LOCUS21857</name>
</gene>
<dbReference type="PANTHER" id="PTHR11852">
    <property type="entry name" value="PLATELET-ACTIVATING FACTOR ACETYLHYDROLASE"/>
    <property type="match status" value="1"/>
</dbReference>
<reference evidence="2" key="1">
    <citation type="submission" date="2022-03" db="EMBL/GenBank/DDBJ databases">
        <authorList>
            <person name="Martin C."/>
        </authorList>
    </citation>
    <scope>NUCLEOTIDE SEQUENCE</scope>
</reference>
<name>A0A8J1Y6S0_OWEFU</name>
<dbReference type="InterPro" id="IPR036514">
    <property type="entry name" value="SGNH_hydro_sf"/>
</dbReference>
<dbReference type="SUPFAM" id="SSF52266">
    <property type="entry name" value="SGNH hydrolase"/>
    <property type="match status" value="1"/>
</dbReference>
<dbReference type="AlphaFoldDB" id="A0A8J1Y6S0"/>
<dbReference type="Pfam" id="PF13472">
    <property type="entry name" value="Lipase_GDSL_2"/>
    <property type="match status" value="1"/>
</dbReference>
<proteinExistence type="inferred from homology"/>
<dbReference type="EMBL" id="CAIIXF020000010">
    <property type="protein sequence ID" value="CAH1797599.1"/>
    <property type="molecule type" value="Genomic_DNA"/>
</dbReference>
<comment type="similarity">
    <text evidence="1">Belongs to the 'GDSL' lipolytic enzyme family. Platelet-activating factor acetylhydrolase IB beta/gamma subunits subfamily.</text>
</comment>
<organism evidence="2 3">
    <name type="scientific">Owenia fusiformis</name>
    <name type="common">Polychaete worm</name>
    <dbReference type="NCBI Taxonomy" id="6347"/>
    <lineage>
        <taxon>Eukaryota</taxon>
        <taxon>Metazoa</taxon>
        <taxon>Spiralia</taxon>
        <taxon>Lophotrochozoa</taxon>
        <taxon>Annelida</taxon>
        <taxon>Polychaeta</taxon>
        <taxon>Sedentaria</taxon>
        <taxon>Canalipalpata</taxon>
        <taxon>Sabellida</taxon>
        <taxon>Oweniida</taxon>
        <taxon>Oweniidae</taxon>
        <taxon>Owenia</taxon>
    </lineage>
</organism>
<sequence>MNTATVPTPVQDVQGDNRWMSMHNRFVAQGKRREVEVLFIGDSLVQQLQFSPVWEKMFVPLHCLNFGIGKDETQHVLWRLQNGELDSLSPKVVVLLVGTNNHDHSADQVVEGILAIVNTIEEKQPEAQTVVVGIPPRGQNPNKLREKITKINQSLASKLSNEPRAVFVNVDAGLFVNSDGEISHRDMYDYLHFTAQGYQKLCEPILEEVQNLLKTFVKVESTSFDEGRDLN</sequence>
<dbReference type="Gene3D" id="3.40.50.1110">
    <property type="entry name" value="SGNH hydrolase"/>
    <property type="match status" value="1"/>
</dbReference>
<evidence type="ECO:0000313" key="2">
    <source>
        <dbReference type="EMBL" id="CAH1797599.1"/>
    </source>
</evidence>
<protein>
    <submittedName>
        <fullName evidence="2">Uncharacterized protein</fullName>
    </submittedName>
</protein>